<dbReference type="Pfam" id="PF00534">
    <property type="entry name" value="Glycos_transf_1"/>
    <property type="match status" value="1"/>
</dbReference>
<feature type="domain" description="Glycosyl transferase family 1" evidence="1">
    <location>
        <begin position="255"/>
        <end position="419"/>
    </location>
</feature>
<dbReference type="EMBL" id="CP003364">
    <property type="protein sequence ID" value="AGA30473.1"/>
    <property type="molecule type" value="Genomic_DNA"/>
</dbReference>
<feature type="domain" description="Glycosyltransferase subfamily 4-like N-terminal" evidence="2">
    <location>
        <begin position="59"/>
        <end position="236"/>
    </location>
</feature>
<dbReference type="STRING" id="886293.Sinac_6393"/>
<dbReference type="Gene3D" id="3.40.50.2000">
    <property type="entry name" value="Glycogen Phosphorylase B"/>
    <property type="match status" value="2"/>
</dbReference>
<dbReference type="Pfam" id="PF13579">
    <property type="entry name" value="Glyco_trans_4_4"/>
    <property type="match status" value="1"/>
</dbReference>
<dbReference type="InterPro" id="IPR001296">
    <property type="entry name" value="Glyco_trans_1"/>
</dbReference>
<dbReference type="PANTHER" id="PTHR12526:SF630">
    <property type="entry name" value="GLYCOSYLTRANSFERASE"/>
    <property type="match status" value="1"/>
</dbReference>
<dbReference type="InterPro" id="IPR028098">
    <property type="entry name" value="Glyco_trans_4-like_N"/>
</dbReference>
<evidence type="ECO:0000259" key="2">
    <source>
        <dbReference type="Pfam" id="PF13579"/>
    </source>
</evidence>
<dbReference type="KEGG" id="saci:Sinac_6393"/>
<keyword evidence="4" id="KW-1185">Reference proteome</keyword>
<evidence type="ECO:0000313" key="3">
    <source>
        <dbReference type="EMBL" id="AGA30473.1"/>
    </source>
</evidence>
<keyword evidence="3" id="KW-0808">Transferase</keyword>
<dbReference type="AlphaFoldDB" id="L0DNP8"/>
<dbReference type="CDD" id="cd03794">
    <property type="entry name" value="GT4_WbuB-like"/>
    <property type="match status" value="1"/>
</dbReference>
<proteinExistence type="predicted"/>
<reference evidence="3 4" key="1">
    <citation type="submission" date="2012-02" db="EMBL/GenBank/DDBJ databases">
        <title>Complete sequence of chromosome of Singulisphaera acidiphila DSM 18658.</title>
        <authorList>
            <consortium name="US DOE Joint Genome Institute (JGI-PGF)"/>
            <person name="Lucas S."/>
            <person name="Copeland A."/>
            <person name="Lapidus A."/>
            <person name="Glavina del Rio T."/>
            <person name="Dalin E."/>
            <person name="Tice H."/>
            <person name="Bruce D."/>
            <person name="Goodwin L."/>
            <person name="Pitluck S."/>
            <person name="Peters L."/>
            <person name="Ovchinnikova G."/>
            <person name="Chertkov O."/>
            <person name="Kyrpides N."/>
            <person name="Mavromatis K."/>
            <person name="Ivanova N."/>
            <person name="Brettin T."/>
            <person name="Detter J.C."/>
            <person name="Han C."/>
            <person name="Larimer F."/>
            <person name="Land M."/>
            <person name="Hauser L."/>
            <person name="Markowitz V."/>
            <person name="Cheng J.-F."/>
            <person name="Hugenholtz P."/>
            <person name="Woyke T."/>
            <person name="Wu D."/>
            <person name="Tindall B."/>
            <person name="Pomrenke H."/>
            <person name="Brambilla E."/>
            <person name="Klenk H.-P."/>
            <person name="Eisen J.A."/>
        </authorList>
    </citation>
    <scope>NUCLEOTIDE SEQUENCE [LARGE SCALE GENOMIC DNA]</scope>
    <source>
        <strain evidence="4">ATCC BAA-1392 / DSM 18658 / VKM B-2454 / MOB10</strain>
    </source>
</reference>
<protein>
    <submittedName>
        <fullName evidence="3">Glycosyltransferase</fullName>
    </submittedName>
</protein>
<accession>L0DNP8</accession>
<sequence length="464" mass="51103">MKAWFQRALRVFTRGREAAPRARKMAGPVSLRLGEDAPPQPGRLLFVNQYYWPDHASTAQHLADLVESLAAEGYECHVLCGQGGYKPGTPRPPAFEVHNGVQIHRVPTTSLGRRSTLTRMIDYLSFYARAVASGLTMPRFDVVVTLSTPPIIGLVGTLLRRFKGTRHVYWSMDLHPDASLALGRMSRRNPIVAGLAWLSDFVYRQADTVVVLGAYMADRIAAKRVHHDRLITVPVWSRREEIYPMPRFGHPLRAELGLSDKFVAMYSGNLGLAHSFEEFLAAARRLRDRSDIVFLFVGGGPRLVEVRSAKETEGLDNIRLLDYFPRERLHASLSIADVHLISMRREMTGIVVPGKLYGAMASGRPAIFVGPEHSESADTIREAGCGLTIRLGDVDGLVDALSGLAGDPDRVDRMGQLARAAFLDSHERATCCARWNDVISDLIPAPRPAHTPHPVAAQVAGGSA</sequence>
<organism evidence="3 4">
    <name type="scientific">Singulisphaera acidiphila (strain ATCC BAA-1392 / DSM 18658 / VKM B-2454 / MOB10)</name>
    <dbReference type="NCBI Taxonomy" id="886293"/>
    <lineage>
        <taxon>Bacteria</taxon>
        <taxon>Pseudomonadati</taxon>
        <taxon>Planctomycetota</taxon>
        <taxon>Planctomycetia</taxon>
        <taxon>Isosphaerales</taxon>
        <taxon>Isosphaeraceae</taxon>
        <taxon>Singulisphaera</taxon>
    </lineage>
</organism>
<dbReference type="PANTHER" id="PTHR12526">
    <property type="entry name" value="GLYCOSYLTRANSFERASE"/>
    <property type="match status" value="1"/>
</dbReference>
<evidence type="ECO:0000259" key="1">
    <source>
        <dbReference type="Pfam" id="PF00534"/>
    </source>
</evidence>
<name>L0DNP8_SINAD</name>
<dbReference type="SUPFAM" id="SSF53756">
    <property type="entry name" value="UDP-Glycosyltransferase/glycogen phosphorylase"/>
    <property type="match status" value="1"/>
</dbReference>
<gene>
    <name evidence="3" type="ordered locus">Sinac_6393</name>
</gene>
<dbReference type="RefSeq" id="WP_015249556.1">
    <property type="nucleotide sequence ID" value="NC_019892.1"/>
</dbReference>
<dbReference type="eggNOG" id="COG0438">
    <property type="taxonomic scope" value="Bacteria"/>
</dbReference>
<dbReference type="Proteomes" id="UP000010798">
    <property type="component" value="Chromosome"/>
</dbReference>
<dbReference type="HOGENOM" id="CLU_009583_11_0_0"/>
<evidence type="ECO:0000313" key="4">
    <source>
        <dbReference type="Proteomes" id="UP000010798"/>
    </source>
</evidence>
<dbReference type="GO" id="GO:0016757">
    <property type="term" value="F:glycosyltransferase activity"/>
    <property type="evidence" value="ECO:0007669"/>
    <property type="project" value="InterPro"/>
</dbReference>